<dbReference type="RefSeq" id="WP_341367177.1">
    <property type="nucleotide sequence ID" value="NZ_CP150951.2"/>
</dbReference>
<organism evidence="2 3">
    <name type="scientific">Yoonia phaeophyticola</name>
    <dbReference type="NCBI Taxonomy" id="3137369"/>
    <lineage>
        <taxon>Bacteria</taxon>
        <taxon>Pseudomonadati</taxon>
        <taxon>Pseudomonadota</taxon>
        <taxon>Alphaproteobacteria</taxon>
        <taxon>Rhodobacterales</taxon>
        <taxon>Paracoccaceae</taxon>
        <taxon>Yoonia</taxon>
    </lineage>
</organism>
<proteinExistence type="predicted"/>
<evidence type="ECO:0000313" key="3">
    <source>
        <dbReference type="Proteomes" id="UP001440612"/>
    </source>
</evidence>
<protein>
    <submittedName>
        <fullName evidence="2">Uncharacterized protein</fullName>
    </submittedName>
</protein>
<feature type="signal peptide" evidence="1">
    <location>
        <begin position="1"/>
        <end position="19"/>
    </location>
</feature>
<sequence length="115" mass="12246">MKHHILCLLSIATPTVGLAQSFGDVAGCAVASGATVQTDTLFLWDGDFVHRMEARCPVTFTHRIGGGAFLLDLTCEGEGESWNVSYLLEPTADSDGYLATPAGGEGPWTELRLCE</sequence>
<evidence type="ECO:0000256" key="1">
    <source>
        <dbReference type="SAM" id="SignalP"/>
    </source>
</evidence>
<dbReference type="Proteomes" id="UP001440612">
    <property type="component" value="Chromosome"/>
</dbReference>
<feature type="chain" id="PRO_5046096053" evidence="1">
    <location>
        <begin position="20"/>
        <end position="115"/>
    </location>
</feature>
<dbReference type="EMBL" id="CP150951">
    <property type="protein sequence ID" value="WZC49065.1"/>
    <property type="molecule type" value="Genomic_DNA"/>
</dbReference>
<evidence type="ECO:0000313" key="2">
    <source>
        <dbReference type="EMBL" id="WZC49065.1"/>
    </source>
</evidence>
<keyword evidence="1" id="KW-0732">Signal</keyword>
<reference evidence="3" key="1">
    <citation type="submission" date="2024-04" db="EMBL/GenBank/DDBJ databases">
        <title>Phylogenomic analyses of a clade within the roseobacter group suggest taxonomic reassignments of species of the genera Aestuariivita, Citreicella, Loktanella, Nautella, Pelagibaca, Ruegeria, Thalassobius, Thiobacimonas and Tropicibacter, and the proposal o.</title>
        <authorList>
            <person name="Jeon C.O."/>
        </authorList>
    </citation>
    <scope>NUCLEOTIDE SEQUENCE [LARGE SCALE GENOMIC DNA]</scope>
    <source>
        <strain evidence="3">BS5-3</strain>
    </source>
</reference>
<keyword evidence="3" id="KW-1185">Reference proteome</keyword>
<accession>A0ABZ2V4H3</accession>
<name>A0ABZ2V4H3_9RHOB</name>
<gene>
    <name evidence="2" type="ORF">AABB29_19920</name>
</gene>